<comment type="caution">
    <text evidence="1">The sequence shown here is derived from an EMBL/GenBank/DDBJ whole genome shotgun (WGS) entry which is preliminary data.</text>
</comment>
<evidence type="ECO:0000313" key="2">
    <source>
        <dbReference type="Proteomes" id="UP000690515"/>
    </source>
</evidence>
<proteinExistence type="predicted"/>
<gene>
    <name evidence="1" type="ORF">KCG35_17475</name>
</gene>
<protein>
    <submittedName>
        <fullName evidence="1">Uncharacterized protein</fullName>
    </submittedName>
</protein>
<keyword evidence="2" id="KW-1185">Reference proteome</keyword>
<sequence length="132" mass="14875">MNSSENSMSSSASEFLNLIDDLFEKGWHGYGPSLKDSDSLLYISFHVNPENSDVLNDLLVKCIESCNQDFWSLKRSRNNRFYLCSNTFKSKADELGSYEEAVKSLSDTGADLGEVTARELKLLTRKLAEMSK</sequence>
<dbReference type="RefSeq" id="WP_215821084.1">
    <property type="nucleotide sequence ID" value="NZ_JAGSOY010000052.1"/>
</dbReference>
<organism evidence="1 2">
    <name type="scientific">Zooshikella harenae</name>
    <dbReference type="NCBI Taxonomy" id="2827238"/>
    <lineage>
        <taxon>Bacteria</taxon>
        <taxon>Pseudomonadati</taxon>
        <taxon>Pseudomonadota</taxon>
        <taxon>Gammaproteobacteria</taxon>
        <taxon>Oceanospirillales</taxon>
        <taxon>Zooshikellaceae</taxon>
        <taxon>Zooshikella</taxon>
    </lineage>
</organism>
<accession>A0ABS5ZHU9</accession>
<dbReference type="Proteomes" id="UP000690515">
    <property type="component" value="Unassembled WGS sequence"/>
</dbReference>
<reference evidence="1 2" key="1">
    <citation type="submission" date="2021-04" db="EMBL/GenBank/DDBJ databases">
        <authorList>
            <person name="Pira H."/>
            <person name="Risdian C."/>
            <person name="Wink J."/>
        </authorList>
    </citation>
    <scope>NUCLEOTIDE SEQUENCE [LARGE SCALE GENOMIC DNA]</scope>
    <source>
        <strain evidence="1 2">WH53</strain>
    </source>
</reference>
<evidence type="ECO:0000313" key="1">
    <source>
        <dbReference type="EMBL" id="MBU2712861.1"/>
    </source>
</evidence>
<dbReference type="EMBL" id="JAGSOY010000052">
    <property type="protein sequence ID" value="MBU2712861.1"/>
    <property type="molecule type" value="Genomic_DNA"/>
</dbReference>
<name>A0ABS5ZHU9_9GAMM</name>